<dbReference type="Pfam" id="PF00149">
    <property type="entry name" value="Metallophos"/>
    <property type="match status" value="1"/>
</dbReference>
<evidence type="ECO:0000259" key="2">
    <source>
        <dbReference type="Pfam" id="PF00149"/>
    </source>
</evidence>
<proteinExistence type="predicted"/>
<name>A0A160PHH5_9HYPH</name>
<dbReference type="OrthoDB" id="9791866at2"/>
<dbReference type="InterPro" id="IPR029052">
    <property type="entry name" value="Metallo-depent_PP-like"/>
</dbReference>
<dbReference type="GO" id="GO:0047631">
    <property type="term" value="F:ADP-ribose diphosphatase activity"/>
    <property type="evidence" value="ECO:0007669"/>
    <property type="project" value="TreeGrafter"/>
</dbReference>
<dbReference type="InterPro" id="IPR004843">
    <property type="entry name" value="Calcineurin-like_PHP"/>
</dbReference>
<dbReference type="GO" id="GO:0008663">
    <property type="term" value="F:2',3'-cyclic-nucleotide 2'-phosphodiesterase activity"/>
    <property type="evidence" value="ECO:0007669"/>
    <property type="project" value="TreeGrafter"/>
</dbReference>
<organism evidence="3 4">
    <name type="scientific">Methylorubrum populi</name>
    <dbReference type="NCBI Taxonomy" id="223967"/>
    <lineage>
        <taxon>Bacteria</taxon>
        <taxon>Pseudomonadati</taxon>
        <taxon>Pseudomonadota</taxon>
        <taxon>Alphaproteobacteria</taxon>
        <taxon>Hyphomicrobiales</taxon>
        <taxon>Methylobacteriaceae</taxon>
        <taxon>Methylorubrum</taxon>
    </lineage>
</organism>
<dbReference type="Proteomes" id="UP000218288">
    <property type="component" value="Chromosome"/>
</dbReference>
<dbReference type="PANTHER" id="PTHR16509">
    <property type="match status" value="1"/>
</dbReference>
<dbReference type="AlphaFoldDB" id="A0A160PHH5"/>
<dbReference type="PANTHER" id="PTHR16509:SF1">
    <property type="entry name" value="MANGANESE-DEPENDENT ADP-RIBOSE_CDP-ALCOHOL DIPHOSPHATASE"/>
    <property type="match status" value="1"/>
</dbReference>
<feature type="domain" description="Calcineurin-like phosphoesterase" evidence="2">
    <location>
        <begin position="26"/>
        <end position="247"/>
    </location>
</feature>
<dbReference type="RefSeq" id="WP_096485488.1">
    <property type="nucleotide sequence ID" value="NZ_AP014809.1"/>
</dbReference>
<reference evidence="3 4" key="1">
    <citation type="journal article" date="2016" name="Genome Announc.">
        <title>Complete Genome Sequence of Methylobacterium populi P-1M, Isolated from Pink-Pigmented Household Biofilm.</title>
        <authorList>
            <person name="Morohoshi T."/>
            <person name="Ikeda T."/>
        </authorList>
    </citation>
    <scope>NUCLEOTIDE SEQUENCE [LARGE SCALE GENOMIC DNA]</scope>
    <source>
        <strain evidence="3 4">P-1M</strain>
    </source>
</reference>
<gene>
    <name evidence="3" type="ORF">MPPM_2706</name>
</gene>
<dbReference type="EMBL" id="AP014809">
    <property type="protein sequence ID" value="BAU91311.1"/>
    <property type="molecule type" value="Genomic_DNA"/>
</dbReference>
<dbReference type="Gene3D" id="3.60.21.10">
    <property type="match status" value="1"/>
</dbReference>
<protein>
    <submittedName>
        <fullName evidence="3">Metallophosphoesterase</fullName>
    </submittedName>
</protein>
<feature type="chain" id="PRO_5007819526" evidence="1">
    <location>
        <begin position="22"/>
        <end position="301"/>
    </location>
</feature>
<dbReference type="GO" id="GO:0047734">
    <property type="term" value="F:CDP-glycerol diphosphatase activity"/>
    <property type="evidence" value="ECO:0007669"/>
    <property type="project" value="TreeGrafter"/>
</dbReference>
<accession>A0A160PHH5</accession>
<evidence type="ECO:0000256" key="1">
    <source>
        <dbReference type="SAM" id="SignalP"/>
    </source>
</evidence>
<dbReference type="GO" id="GO:0030145">
    <property type="term" value="F:manganese ion binding"/>
    <property type="evidence" value="ECO:0007669"/>
    <property type="project" value="TreeGrafter"/>
</dbReference>
<evidence type="ECO:0000313" key="3">
    <source>
        <dbReference type="EMBL" id="BAU91311.1"/>
    </source>
</evidence>
<feature type="signal peptide" evidence="1">
    <location>
        <begin position="1"/>
        <end position="21"/>
    </location>
</feature>
<dbReference type="InterPro" id="IPR006311">
    <property type="entry name" value="TAT_signal"/>
</dbReference>
<sequence length="301" mass="32971">MLSRRSVLAASAALMASRAGAAGARLRFGVIADPQYAEAPPNLTLGRYYANSLDKMRAAVSALNREDLSFVVTLGDTIDRDVASYDKILPIYRTLRHETRFVLGNHDFDVAPEHRGRVASLLGMASPSYDFAASDIRFVVLDGNDVSLFAPPPDDPRRQLAAERLQQAEAAGLVNAKPWNGSLGESQFAWLEGCLRAARAAGERVVVINHYPVAPDNPHNLWDANRLTALLARQPHVIAYFNGHNHKGNYIERDGIHYVNFHGMVDTPDSSAFAIVEIAGDRLEIQGFGREPSRSLTLKTA</sequence>
<dbReference type="PROSITE" id="PS51318">
    <property type="entry name" value="TAT"/>
    <property type="match status" value="1"/>
</dbReference>
<dbReference type="SUPFAM" id="SSF56300">
    <property type="entry name" value="Metallo-dependent phosphatases"/>
    <property type="match status" value="1"/>
</dbReference>
<evidence type="ECO:0000313" key="4">
    <source>
        <dbReference type="Proteomes" id="UP000218288"/>
    </source>
</evidence>
<keyword evidence="1" id="KW-0732">Signal</keyword>